<dbReference type="PROSITE" id="PS50011">
    <property type="entry name" value="PROTEIN_KINASE_DOM"/>
    <property type="match status" value="1"/>
</dbReference>
<dbReference type="SMART" id="SM00248">
    <property type="entry name" value="ANK"/>
    <property type="match status" value="3"/>
</dbReference>
<dbReference type="AlphaFoldDB" id="A0AAU9K3H3"/>
<evidence type="ECO:0000256" key="2">
    <source>
        <dbReference type="ARBA" id="ARBA00022553"/>
    </source>
</evidence>
<evidence type="ECO:0000256" key="8">
    <source>
        <dbReference type="PROSITE-ProRule" id="PRU10141"/>
    </source>
</evidence>
<evidence type="ECO:0000256" key="3">
    <source>
        <dbReference type="ARBA" id="ARBA00022679"/>
    </source>
</evidence>
<sequence>MKIALYQVDGLSCRREKLTSLTLDLSMKVGHLRQEISNKFNFNLHIFQLYTMRMNQKIMMTDAWPLSFFLTDPKPFILLQTHAHEDSPSIQVEKLLASAVTCIKNNDIRGLESVWDKALVLDQNLINETYVNGWTLLHYSCYYGRESFVEILINQMWNCNQETEDGWTPLILACTHMNIGCVKLLLGHQSIQINKLTSRGTALHRAVELGDTEIVKLLLDNRACCIIEDNCGRIPLQLARNPEIIEMIPVYMGQWELEKYGVNPQTLPFIGELLLTRSLYLHDKIVQLKINLENGMLEEYDKVHGTISGTASFRYKLMDIQQVKESPSSAFSTKKYFNFEIYYNKCERKYSTKNKDYRNEWICQLTNAIHYCQINKIGIDNDNMAFEEYEIEEDEDPQIDVRKSFEDTEKEMISLACFEIIEEIGSGSFGTVHMVKKIDTGGIFAMKSLGKKQLKRQGKLKYAITECRLMKQLKHPYILAFYYAFQNAQNLYMVMEYCSEGDLENLLEVRGLICEHEARFYLAEIILALEYLHDNNILYRDLKPANVLLDSKGHIKLADFGIAKENVTKPETSATLVGSPIYMPPEVLKHQAVGKPSDLYSLGVMMYELLVGAPPYYSDDIEELFRTIKTGKLEIPDILSVEARDLIKKLMEKDPKKRLSIRDIKLHPFFKKIDWSALLSRKYKSPNRQRCSFYSAEEVKLDLRELDRL</sequence>
<evidence type="ECO:0000256" key="1">
    <source>
        <dbReference type="ARBA" id="ARBA00022527"/>
    </source>
</evidence>
<dbReference type="CDD" id="cd05123">
    <property type="entry name" value="STKc_AGC"/>
    <property type="match status" value="1"/>
</dbReference>
<dbReference type="EMBL" id="CAJZBQ010000054">
    <property type="protein sequence ID" value="CAG9332550.1"/>
    <property type="molecule type" value="Genomic_DNA"/>
</dbReference>
<feature type="binding site" evidence="8">
    <location>
        <position position="447"/>
    </location>
    <ligand>
        <name>ATP</name>
        <dbReference type="ChEBI" id="CHEBI:30616"/>
    </ligand>
</feature>
<keyword evidence="11" id="KW-1185">Reference proteome</keyword>
<dbReference type="PROSITE" id="PS50297">
    <property type="entry name" value="ANK_REP_REGION"/>
    <property type="match status" value="1"/>
</dbReference>
<dbReference type="InterPro" id="IPR000719">
    <property type="entry name" value="Prot_kinase_dom"/>
</dbReference>
<dbReference type="SUPFAM" id="SSF56112">
    <property type="entry name" value="Protein kinase-like (PK-like)"/>
    <property type="match status" value="1"/>
</dbReference>
<keyword evidence="6 8" id="KW-0067">ATP-binding</keyword>
<evidence type="ECO:0000256" key="4">
    <source>
        <dbReference type="ARBA" id="ARBA00022741"/>
    </source>
</evidence>
<comment type="caution">
    <text evidence="10">The sequence shown here is derived from an EMBL/GenBank/DDBJ whole genome shotgun (WGS) entry which is preliminary data.</text>
</comment>
<dbReference type="GO" id="GO:0004674">
    <property type="term" value="F:protein serine/threonine kinase activity"/>
    <property type="evidence" value="ECO:0007669"/>
    <property type="project" value="UniProtKB-KW"/>
</dbReference>
<accession>A0AAU9K3H3</accession>
<dbReference type="Pfam" id="PF00023">
    <property type="entry name" value="Ank"/>
    <property type="match status" value="1"/>
</dbReference>
<feature type="repeat" description="ANK" evidence="7">
    <location>
        <begin position="198"/>
        <end position="230"/>
    </location>
</feature>
<evidence type="ECO:0000256" key="7">
    <source>
        <dbReference type="PROSITE-ProRule" id="PRU00023"/>
    </source>
</evidence>
<dbReference type="Pfam" id="PF00069">
    <property type="entry name" value="Pkinase"/>
    <property type="match status" value="1"/>
</dbReference>
<dbReference type="InterPro" id="IPR017441">
    <property type="entry name" value="Protein_kinase_ATP_BS"/>
</dbReference>
<dbReference type="Gene3D" id="3.30.200.20">
    <property type="entry name" value="Phosphorylase Kinase, domain 1"/>
    <property type="match status" value="1"/>
</dbReference>
<dbReference type="PANTHER" id="PTHR24351">
    <property type="entry name" value="RIBOSOMAL PROTEIN S6 KINASE"/>
    <property type="match status" value="1"/>
</dbReference>
<dbReference type="Gene3D" id="1.10.510.10">
    <property type="entry name" value="Transferase(Phosphotransferase) domain 1"/>
    <property type="match status" value="1"/>
</dbReference>
<dbReference type="InterPro" id="IPR011009">
    <property type="entry name" value="Kinase-like_dom_sf"/>
</dbReference>
<evidence type="ECO:0000259" key="9">
    <source>
        <dbReference type="PROSITE" id="PS50011"/>
    </source>
</evidence>
<dbReference type="InterPro" id="IPR002110">
    <property type="entry name" value="Ankyrin_rpt"/>
</dbReference>
<dbReference type="InterPro" id="IPR045270">
    <property type="entry name" value="STKc_AGC"/>
</dbReference>
<evidence type="ECO:0000256" key="6">
    <source>
        <dbReference type="ARBA" id="ARBA00022840"/>
    </source>
</evidence>
<dbReference type="Proteomes" id="UP001162131">
    <property type="component" value="Unassembled WGS sequence"/>
</dbReference>
<keyword evidence="5" id="KW-0418">Kinase</keyword>
<dbReference type="InterPro" id="IPR036770">
    <property type="entry name" value="Ankyrin_rpt-contain_sf"/>
</dbReference>
<name>A0AAU9K3H3_9CILI</name>
<dbReference type="GO" id="GO:0005524">
    <property type="term" value="F:ATP binding"/>
    <property type="evidence" value="ECO:0007669"/>
    <property type="project" value="UniProtKB-UniRule"/>
</dbReference>
<proteinExistence type="predicted"/>
<keyword evidence="2" id="KW-0597">Phosphoprotein</keyword>
<dbReference type="PROSITE" id="PS00107">
    <property type="entry name" value="PROTEIN_KINASE_ATP"/>
    <property type="match status" value="1"/>
</dbReference>
<keyword evidence="4 8" id="KW-0547">Nucleotide-binding</keyword>
<keyword evidence="3" id="KW-0808">Transferase</keyword>
<dbReference type="PROSITE" id="PS00108">
    <property type="entry name" value="PROTEIN_KINASE_ST"/>
    <property type="match status" value="1"/>
</dbReference>
<feature type="domain" description="Protein kinase" evidence="9">
    <location>
        <begin position="418"/>
        <end position="670"/>
    </location>
</feature>
<reference evidence="10" key="1">
    <citation type="submission" date="2021-09" db="EMBL/GenBank/DDBJ databases">
        <authorList>
            <consortium name="AG Swart"/>
            <person name="Singh M."/>
            <person name="Singh A."/>
            <person name="Seah K."/>
            <person name="Emmerich C."/>
        </authorList>
    </citation>
    <scope>NUCLEOTIDE SEQUENCE</scope>
    <source>
        <strain evidence="10">ATCC30299</strain>
    </source>
</reference>
<evidence type="ECO:0000313" key="11">
    <source>
        <dbReference type="Proteomes" id="UP001162131"/>
    </source>
</evidence>
<organism evidence="10 11">
    <name type="scientific">Blepharisma stoltei</name>
    <dbReference type="NCBI Taxonomy" id="1481888"/>
    <lineage>
        <taxon>Eukaryota</taxon>
        <taxon>Sar</taxon>
        <taxon>Alveolata</taxon>
        <taxon>Ciliophora</taxon>
        <taxon>Postciliodesmatophora</taxon>
        <taxon>Heterotrichea</taxon>
        <taxon>Heterotrichida</taxon>
        <taxon>Blepharismidae</taxon>
        <taxon>Blepharisma</taxon>
    </lineage>
</organism>
<dbReference type="FunFam" id="3.30.200.20:FF:000042">
    <property type="entry name" value="Aurora kinase A"/>
    <property type="match status" value="1"/>
</dbReference>
<keyword evidence="7" id="KW-0040">ANK repeat</keyword>
<dbReference type="SUPFAM" id="SSF48403">
    <property type="entry name" value="Ankyrin repeat"/>
    <property type="match status" value="1"/>
</dbReference>
<dbReference type="FunFam" id="1.10.510.10:FF:000048">
    <property type="entry name" value="Protein kinase C"/>
    <property type="match status" value="1"/>
</dbReference>
<dbReference type="Gene3D" id="1.25.40.20">
    <property type="entry name" value="Ankyrin repeat-containing domain"/>
    <property type="match status" value="1"/>
</dbReference>
<evidence type="ECO:0000313" key="10">
    <source>
        <dbReference type="EMBL" id="CAG9332550.1"/>
    </source>
</evidence>
<evidence type="ECO:0000256" key="5">
    <source>
        <dbReference type="ARBA" id="ARBA00022777"/>
    </source>
</evidence>
<dbReference type="InterPro" id="IPR008271">
    <property type="entry name" value="Ser/Thr_kinase_AS"/>
</dbReference>
<gene>
    <name evidence="10" type="ORF">BSTOLATCC_MIC55995</name>
</gene>
<dbReference type="SMART" id="SM00220">
    <property type="entry name" value="S_TKc"/>
    <property type="match status" value="1"/>
</dbReference>
<keyword evidence="1" id="KW-0723">Serine/threonine-protein kinase</keyword>
<dbReference type="PROSITE" id="PS50088">
    <property type="entry name" value="ANK_REPEAT"/>
    <property type="match status" value="1"/>
</dbReference>
<protein>
    <recommendedName>
        <fullName evidence="9">Protein kinase domain-containing protein</fullName>
    </recommendedName>
</protein>
<dbReference type="Pfam" id="PF12796">
    <property type="entry name" value="Ank_2"/>
    <property type="match status" value="1"/>
</dbReference>